<dbReference type="AlphaFoldDB" id="A0A7R7ICV6"/>
<name>A0A7R7ICV6_9FIRM</name>
<accession>A0A7R7ICV6</accession>
<dbReference type="Pfam" id="PF18988">
    <property type="entry name" value="DUF5721"/>
    <property type="match status" value="1"/>
</dbReference>
<dbReference type="EMBL" id="AP024169">
    <property type="protein sequence ID" value="BCN30261.1"/>
    <property type="molecule type" value="Genomic_DNA"/>
</dbReference>
<dbReference type="RefSeq" id="WP_271715495.1">
    <property type="nucleotide sequence ID" value="NZ_AP024169.1"/>
</dbReference>
<evidence type="ECO:0000313" key="1">
    <source>
        <dbReference type="EMBL" id="BCN30261.1"/>
    </source>
</evidence>
<evidence type="ECO:0000313" key="2">
    <source>
        <dbReference type="Proteomes" id="UP000595897"/>
    </source>
</evidence>
<sequence>MISLKIADVKAFMSSLLIHETFDNFLLVELDIATFNNFHISGYLNKNFYSTDELELLEDREYSKWSEVKSVAVNLIKGKKTPLSFKVVFLLSKQNIEKILSRGNLNFRLEEINGLFLNMKFENGELRLITGTSLKTFSLDKSLENEWDANMKSFLKHYEIAFEEE</sequence>
<keyword evidence="2" id="KW-1185">Reference proteome</keyword>
<proteinExistence type="predicted"/>
<dbReference type="InterPro" id="IPR043779">
    <property type="entry name" value="DUF5721"/>
</dbReference>
<reference evidence="1 2" key="1">
    <citation type="submission" date="2020-11" db="EMBL/GenBank/DDBJ databases">
        <title>Draft genome sequencing of a Lachnospiraceae strain isolated from anoxic soil subjected to BSD treatment.</title>
        <authorList>
            <person name="Uek A."/>
            <person name="Tonouchi A."/>
        </authorList>
    </citation>
    <scope>NUCLEOTIDE SEQUENCE [LARGE SCALE GENOMIC DNA]</scope>
    <source>
        <strain evidence="1 2">TB5</strain>
    </source>
</reference>
<dbReference type="Proteomes" id="UP000595897">
    <property type="component" value="Chromosome"/>
</dbReference>
<dbReference type="KEGG" id="ahb:bsdtb5_15560"/>
<protein>
    <submittedName>
        <fullName evidence="1">Uncharacterized protein</fullName>
    </submittedName>
</protein>
<organism evidence="1 2">
    <name type="scientific">Anaeromicropila herbilytica</name>
    <dbReference type="NCBI Taxonomy" id="2785025"/>
    <lineage>
        <taxon>Bacteria</taxon>
        <taxon>Bacillati</taxon>
        <taxon>Bacillota</taxon>
        <taxon>Clostridia</taxon>
        <taxon>Lachnospirales</taxon>
        <taxon>Lachnospiraceae</taxon>
        <taxon>Anaeromicropila</taxon>
    </lineage>
</organism>
<gene>
    <name evidence="1" type="ORF">bsdtb5_15560</name>
</gene>